<organism evidence="1 2">
    <name type="scientific">Filimonas zeae</name>
    <dbReference type="NCBI Taxonomy" id="1737353"/>
    <lineage>
        <taxon>Bacteria</taxon>
        <taxon>Pseudomonadati</taxon>
        <taxon>Bacteroidota</taxon>
        <taxon>Chitinophagia</taxon>
        <taxon>Chitinophagales</taxon>
        <taxon>Chitinophagaceae</taxon>
        <taxon>Filimonas</taxon>
    </lineage>
</organism>
<evidence type="ECO:0000313" key="2">
    <source>
        <dbReference type="Proteomes" id="UP000627292"/>
    </source>
</evidence>
<proteinExistence type="predicted"/>
<dbReference type="EMBL" id="BMIB01000001">
    <property type="protein sequence ID" value="GGH61865.1"/>
    <property type="molecule type" value="Genomic_DNA"/>
</dbReference>
<protein>
    <submittedName>
        <fullName evidence="1">Uncharacterized protein</fullName>
    </submittedName>
</protein>
<reference evidence="1" key="2">
    <citation type="submission" date="2020-09" db="EMBL/GenBank/DDBJ databases">
        <authorList>
            <person name="Sun Q."/>
            <person name="Zhou Y."/>
        </authorList>
    </citation>
    <scope>NUCLEOTIDE SEQUENCE</scope>
    <source>
        <strain evidence="1">CGMCC 1.15290</strain>
    </source>
</reference>
<reference evidence="1" key="1">
    <citation type="journal article" date="2014" name="Int. J. Syst. Evol. Microbiol.">
        <title>Complete genome sequence of Corynebacterium casei LMG S-19264T (=DSM 44701T), isolated from a smear-ripened cheese.</title>
        <authorList>
            <consortium name="US DOE Joint Genome Institute (JGI-PGF)"/>
            <person name="Walter F."/>
            <person name="Albersmeier A."/>
            <person name="Kalinowski J."/>
            <person name="Ruckert C."/>
        </authorList>
    </citation>
    <scope>NUCLEOTIDE SEQUENCE</scope>
    <source>
        <strain evidence="1">CGMCC 1.15290</strain>
    </source>
</reference>
<dbReference type="Proteomes" id="UP000627292">
    <property type="component" value="Unassembled WGS sequence"/>
</dbReference>
<keyword evidence="2" id="KW-1185">Reference proteome</keyword>
<evidence type="ECO:0000313" key="1">
    <source>
        <dbReference type="EMBL" id="GGH61865.1"/>
    </source>
</evidence>
<sequence length="257" mass="29361">MKKQLAILLAVAALVGCKKNGGTEPDTATDGMPQLKLTRTLNGNDHFIKTEHVYNDRGLLQKEISQDEESGIQITQEYYYHNDNGKPDSSLIRLGNKLSSAMYYTYKADKLDKVKYYSSNEDGVMEYNYTLHYEYAANKLSKMYQSNDVVTYGYTEISYTGANISEVKGYSGSGEPVSIEKYTYDQHLNPYYGNPGQLYFTLGFNENNITSVSYTDYVEPEDSYEHHYEYEYDASKMPVKRFAVVGGTRVLNKTYTY</sequence>
<gene>
    <name evidence="1" type="ORF">GCM10011379_11270</name>
</gene>
<dbReference type="RefSeq" id="WP_188950989.1">
    <property type="nucleotide sequence ID" value="NZ_BMIB01000001.1"/>
</dbReference>
<comment type="caution">
    <text evidence="1">The sequence shown here is derived from an EMBL/GenBank/DDBJ whole genome shotgun (WGS) entry which is preliminary data.</text>
</comment>
<accession>A0A917MT36</accession>
<dbReference type="AlphaFoldDB" id="A0A917MT36"/>
<name>A0A917MT36_9BACT</name>
<dbReference type="PROSITE" id="PS51257">
    <property type="entry name" value="PROKAR_LIPOPROTEIN"/>
    <property type="match status" value="1"/>
</dbReference>